<evidence type="ECO:0000313" key="4">
    <source>
        <dbReference type="EMBL" id="SLN36155.1"/>
    </source>
</evidence>
<dbReference type="GO" id="GO:0004792">
    <property type="term" value="F:thiosulfate-cyanide sulfurtransferase activity"/>
    <property type="evidence" value="ECO:0007669"/>
    <property type="project" value="TreeGrafter"/>
</dbReference>
<dbReference type="FunFam" id="3.40.50.720:FF:000080">
    <property type="entry name" value="Thiazole biosynthesis adenylyltransferase ThiF"/>
    <property type="match status" value="1"/>
</dbReference>
<dbReference type="SUPFAM" id="SSF69572">
    <property type="entry name" value="Activating enzymes of the ubiquitin-like proteins"/>
    <property type="match status" value="1"/>
</dbReference>
<dbReference type="GO" id="GO:0005737">
    <property type="term" value="C:cytoplasm"/>
    <property type="evidence" value="ECO:0007669"/>
    <property type="project" value="TreeGrafter"/>
</dbReference>
<reference evidence="4 5" key="1">
    <citation type="submission" date="2017-03" db="EMBL/GenBank/DDBJ databases">
        <authorList>
            <person name="Afonso C.L."/>
            <person name="Miller P.J."/>
            <person name="Scott M.A."/>
            <person name="Spackman E."/>
            <person name="Goraichik I."/>
            <person name="Dimitrov K.M."/>
            <person name="Suarez D.L."/>
            <person name="Swayne D.E."/>
        </authorList>
    </citation>
    <scope>NUCLEOTIDE SEQUENCE [LARGE SCALE GENOMIC DNA]</scope>
    <source>
        <strain evidence="4 5">CECT 7680</strain>
    </source>
</reference>
<dbReference type="PANTHER" id="PTHR10953">
    <property type="entry name" value="UBIQUITIN-ACTIVATING ENZYME E1"/>
    <property type="match status" value="1"/>
</dbReference>
<dbReference type="Proteomes" id="UP000193409">
    <property type="component" value="Unassembled WGS sequence"/>
</dbReference>
<dbReference type="AlphaFoldDB" id="A0A1Y5SEY5"/>
<dbReference type="GO" id="GO:0008641">
    <property type="term" value="F:ubiquitin-like modifier activating enzyme activity"/>
    <property type="evidence" value="ECO:0007669"/>
    <property type="project" value="InterPro"/>
</dbReference>
<evidence type="ECO:0000259" key="3">
    <source>
        <dbReference type="Pfam" id="PF00899"/>
    </source>
</evidence>
<dbReference type="RefSeq" id="WP_176244104.1">
    <property type="nucleotide sequence ID" value="NZ_FWFQ01000010.1"/>
</dbReference>
<sequence>MSRYARQMILPEVGPEGQQRLSGAHALVVGAGGLGAAALPYLVGAGLGHITLVDPDRVDASNLHRQVLFTEADVGRSKARAATARLEALNGEVTVEPVFAALTPDNVDGLIHGCDVVLDCADTFAASYTLSDACVAAGIPLFTASVLGTEGYAAGCCGGAPSLRAIFPDLPAVAGSCATNGVLGPVVGTLGTLQAQMALNHLLGLGKPLGQMLRYDAVALRTATFRFDDAPEPADGQFPFISHRDIAAEDFVVELRGADEAPCVTPNARRMRPEDFIAPTVLPGEGQRAVMVCRTGLRSWRAGKALNEHWSGEIALVAMGDTAT</sequence>
<feature type="transmembrane region" description="Helical" evidence="2">
    <location>
        <begin position="21"/>
        <end position="43"/>
    </location>
</feature>
<dbReference type="EMBL" id="FWFQ01000010">
    <property type="protein sequence ID" value="SLN36155.1"/>
    <property type="molecule type" value="Genomic_DNA"/>
</dbReference>
<keyword evidence="2" id="KW-0472">Membrane</keyword>
<dbReference type="InterPro" id="IPR045886">
    <property type="entry name" value="ThiF/MoeB/HesA"/>
</dbReference>
<keyword evidence="5" id="KW-1185">Reference proteome</keyword>
<keyword evidence="4" id="KW-0548">Nucleotidyltransferase</keyword>
<comment type="similarity">
    <text evidence="1">Belongs to the HesA/MoeB/ThiF family.</text>
</comment>
<evidence type="ECO:0000313" key="5">
    <source>
        <dbReference type="Proteomes" id="UP000193409"/>
    </source>
</evidence>
<proteinExistence type="inferred from homology"/>
<dbReference type="InterPro" id="IPR000594">
    <property type="entry name" value="ThiF_NAD_FAD-bd"/>
</dbReference>
<gene>
    <name evidence="4" type="primary">moeZ_1</name>
    <name evidence="4" type="ORF">PSA7680_01728</name>
</gene>
<organism evidence="4 5">
    <name type="scientific">Pseudoruegeria aquimaris</name>
    <dbReference type="NCBI Taxonomy" id="393663"/>
    <lineage>
        <taxon>Bacteria</taxon>
        <taxon>Pseudomonadati</taxon>
        <taxon>Pseudomonadota</taxon>
        <taxon>Alphaproteobacteria</taxon>
        <taxon>Rhodobacterales</taxon>
        <taxon>Roseobacteraceae</taxon>
        <taxon>Pseudoruegeria</taxon>
    </lineage>
</organism>
<accession>A0A1Y5SEY5</accession>
<evidence type="ECO:0000256" key="2">
    <source>
        <dbReference type="SAM" id="Phobius"/>
    </source>
</evidence>
<name>A0A1Y5SEY5_9RHOB</name>
<dbReference type="GO" id="GO:0016779">
    <property type="term" value="F:nucleotidyltransferase activity"/>
    <property type="evidence" value="ECO:0007669"/>
    <property type="project" value="UniProtKB-KW"/>
</dbReference>
<dbReference type="CDD" id="cd00757">
    <property type="entry name" value="ThiF_MoeB_HesA_family"/>
    <property type="match status" value="1"/>
</dbReference>
<dbReference type="InterPro" id="IPR035985">
    <property type="entry name" value="Ubiquitin-activating_enz"/>
</dbReference>
<keyword evidence="4" id="KW-0808">Transferase</keyword>
<dbReference type="Pfam" id="PF00899">
    <property type="entry name" value="ThiF"/>
    <property type="match status" value="1"/>
</dbReference>
<keyword evidence="2" id="KW-1133">Transmembrane helix</keyword>
<evidence type="ECO:0000256" key="1">
    <source>
        <dbReference type="ARBA" id="ARBA00009919"/>
    </source>
</evidence>
<dbReference type="Gene3D" id="3.40.50.720">
    <property type="entry name" value="NAD(P)-binding Rossmann-like Domain"/>
    <property type="match status" value="1"/>
</dbReference>
<protein>
    <submittedName>
        <fullName evidence="4">Putative adenylyltransferase/sulfurtransferase MoeZ</fullName>
    </submittedName>
</protein>
<feature type="domain" description="THIF-type NAD/FAD binding fold" evidence="3">
    <location>
        <begin position="4"/>
        <end position="227"/>
    </location>
</feature>
<dbReference type="PANTHER" id="PTHR10953:SF102">
    <property type="entry name" value="ADENYLYLTRANSFERASE AND SULFURTRANSFERASE MOCS3"/>
    <property type="match status" value="1"/>
</dbReference>
<keyword evidence="2" id="KW-0812">Transmembrane</keyword>